<reference evidence="3" key="1">
    <citation type="journal article" date="2019" name="Int. J. Syst. Evol. Microbiol.">
        <title>The Global Catalogue of Microorganisms (GCM) 10K type strain sequencing project: providing services to taxonomists for standard genome sequencing and annotation.</title>
        <authorList>
            <consortium name="The Broad Institute Genomics Platform"/>
            <consortium name="The Broad Institute Genome Sequencing Center for Infectious Disease"/>
            <person name="Wu L."/>
            <person name="Ma J."/>
        </authorList>
    </citation>
    <scope>NUCLEOTIDE SEQUENCE [LARGE SCALE GENOMIC DNA]</scope>
    <source>
        <strain evidence="3">TBRC 1826</strain>
    </source>
</reference>
<feature type="compositionally biased region" description="Basic and acidic residues" evidence="1">
    <location>
        <begin position="9"/>
        <end position="27"/>
    </location>
</feature>
<name>A0ABV8FW96_9ACTN</name>
<organism evidence="2 3">
    <name type="scientific">Nocardiopsis sediminis</name>
    <dbReference type="NCBI Taxonomy" id="1778267"/>
    <lineage>
        <taxon>Bacteria</taxon>
        <taxon>Bacillati</taxon>
        <taxon>Actinomycetota</taxon>
        <taxon>Actinomycetes</taxon>
        <taxon>Streptosporangiales</taxon>
        <taxon>Nocardiopsidaceae</taxon>
        <taxon>Nocardiopsis</taxon>
    </lineage>
</organism>
<dbReference type="Proteomes" id="UP001595847">
    <property type="component" value="Unassembled WGS sequence"/>
</dbReference>
<evidence type="ECO:0000256" key="1">
    <source>
        <dbReference type="SAM" id="MobiDB-lite"/>
    </source>
</evidence>
<evidence type="ECO:0000313" key="2">
    <source>
        <dbReference type="EMBL" id="MFC3999734.1"/>
    </source>
</evidence>
<feature type="compositionally biased region" description="Basic and acidic residues" evidence="1">
    <location>
        <begin position="46"/>
        <end position="57"/>
    </location>
</feature>
<evidence type="ECO:0000313" key="3">
    <source>
        <dbReference type="Proteomes" id="UP001595847"/>
    </source>
</evidence>
<protein>
    <submittedName>
        <fullName evidence="2">Uncharacterized protein</fullName>
    </submittedName>
</protein>
<sequence>MITTAASPLEKEVSDVGRHGDQDKGEDQGAGTPAEWDGQSGADHGGGGEKVGRDDGK</sequence>
<comment type="caution">
    <text evidence="2">The sequence shown here is derived from an EMBL/GenBank/DDBJ whole genome shotgun (WGS) entry which is preliminary data.</text>
</comment>
<dbReference type="EMBL" id="JBHSBH010000020">
    <property type="protein sequence ID" value="MFC3999734.1"/>
    <property type="molecule type" value="Genomic_DNA"/>
</dbReference>
<accession>A0ABV8FW96</accession>
<dbReference type="RefSeq" id="WP_378538332.1">
    <property type="nucleotide sequence ID" value="NZ_JBHSBH010000020.1"/>
</dbReference>
<keyword evidence="3" id="KW-1185">Reference proteome</keyword>
<gene>
    <name evidence="2" type="ORF">ACFOVU_27725</name>
</gene>
<feature type="region of interest" description="Disordered" evidence="1">
    <location>
        <begin position="1"/>
        <end position="57"/>
    </location>
</feature>
<proteinExistence type="predicted"/>